<dbReference type="EMBL" id="CABFNP030001012">
    <property type="protein sequence ID" value="CAI6089678.1"/>
    <property type="molecule type" value="Genomic_DNA"/>
</dbReference>
<proteinExistence type="predicted"/>
<dbReference type="AlphaFoldDB" id="A0AA35M3B8"/>
<evidence type="ECO:0000313" key="3">
    <source>
        <dbReference type="EMBL" id="CAI6089678.1"/>
    </source>
</evidence>
<sequence length="159" mass="18272">MRYLASSSYTYHHWHLNFQFRTFFPYIIIIILNFEPLPLLGSPLSLLLPNNSRSLTLETPPPSVVAQRDLEGADLETRFFQHHVKHGGKSGFRGKRDLEAVDLEPHLFIQQNHRKNTGRGGKGKRDLEPRLFKNKVKKIGHHVKNIGKGGRGKRDLTTE</sequence>
<accession>A0AA35M3B8</accession>
<reference evidence="3" key="1">
    <citation type="submission" date="2023-01" db="EMBL/GenBank/DDBJ databases">
        <authorList>
            <person name="Piombo E."/>
        </authorList>
    </citation>
    <scope>NUCLEOTIDE SEQUENCE</scope>
</reference>
<evidence type="ECO:0000313" key="4">
    <source>
        <dbReference type="Proteomes" id="UP001160390"/>
    </source>
</evidence>
<evidence type="ECO:0000256" key="2">
    <source>
        <dbReference type="SAM" id="Phobius"/>
    </source>
</evidence>
<protein>
    <submittedName>
        <fullName evidence="3">Uncharacterized protein</fullName>
    </submittedName>
</protein>
<feature type="region of interest" description="Disordered" evidence="1">
    <location>
        <begin position="109"/>
        <end position="130"/>
    </location>
</feature>
<keyword evidence="2" id="KW-1133">Transmembrane helix</keyword>
<feature type="transmembrane region" description="Helical" evidence="2">
    <location>
        <begin position="23"/>
        <end position="48"/>
    </location>
</feature>
<dbReference type="Proteomes" id="UP001160390">
    <property type="component" value="Unassembled WGS sequence"/>
</dbReference>
<keyword evidence="2" id="KW-0812">Transmembrane</keyword>
<name>A0AA35M3B8_9HYPO</name>
<comment type="caution">
    <text evidence="3">The sequence shown here is derived from an EMBL/GenBank/DDBJ whole genome shotgun (WGS) entry which is preliminary data.</text>
</comment>
<organism evidence="3 4">
    <name type="scientific">Clonostachys chloroleuca</name>
    <dbReference type="NCBI Taxonomy" id="1926264"/>
    <lineage>
        <taxon>Eukaryota</taxon>
        <taxon>Fungi</taxon>
        <taxon>Dikarya</taxon>
        <taxon>Ascomycota</taxon>
        <taxon>Pezizomycotina</taxon>
        <taxon>Sordariomycetes</taxon>
        <taxon>Hypocreomycetidae</taxon>
        <taxon>Hypocreales</taxon>
        <taxon>Bionectriaceae</taxon>
        <taxon>Clonostachys</taxon>
    </lineage>
</organism>
<keyword evidence="4" id="KW-1185">Reference proteome</keyword>
<evidence type="ECO:0000256" key="1">
    <source>
        <dbReference type="SAM" id="MobiDB-lite"/>
    </source>
</evidence>
<keyword evidence="2" id="KW-0472">Membrane</keyword>
<gene>
    <name evidence="3" type="ORF">CCHLO57077_00001263</name>
</gene>